<gene>
    <name evidence="1" type="ORF">MCUN1_000540</name>
</gene>
<name>A0AAF0EVK0_9BASI</name>
<organism evidence="1 2">
    <name type="scientific">Malassezia cuniculi</name>
    <dbReference type="NCBI Taxonomy" id="948313"/>
    <lineage>
        <taxon>Eukaryota</taxon>
        <taxon>Fungi</taxon>
        <taxon>Dikarya</taxon>
        <taxon>Basidiomycota</taxon>
        <taxon>Ustilaginomycotina</taxon>
        <taxon>Malasseziomycetes</taxon>
        <taxon>Malasseziales</taxon>
        <taxon>Malasseziaceae</taxon>
        <taxon>Malassezia</taxon>
    </lineage>
</organism>
<dbReference type="InterPro" id="IPR036915">
    <property type="entry name" value="Cyclin-like_sf"/>
</dbReference>
<accession>A0AAF0EVK0</accession>
<reference evidence="1" key="1">
    <citation type="submission" date="2023-03" db="EMBL/GenBank/DDBJ databases">
        <title>Mating type loci evolution in Malassezia.</title>
        <authorList>
            <person name="Coelho M.A."/>
        </authorList>
    </citation>
    <scope>NUCLEOTIDE SEQUENCE</scope>
    <source>
        <strain evidence="1">CBS 11721</strain>
    </source>
</reference>
<evidence type="ECO:0000313" key="2">
    <source>
        <dbReference type="Proteomes" id="UP001219933"/>
    </source>
</evidence>
<sequence>MATAQVLFQRFWYVSSMRNFGALDMSMGALLLASKLEEVQVPSRDLINVFDFISQWSYHMDKDRPPAKRRADTHADDFRYAPMGSYSDKYYDMKDAVLVAEMQLLKRLGFNVYVSLPHPLMVNYLQVLGLSDAELVIKATQKKVSATQCAWNYLNDAEVCWYEPLQLPVDLPWWELFDASREELRLHSR</sequence>
<proteinExistence type="predicted"/>
<dbReference type="AlphaFoldDB" id="A0AAF0EVK0"/>
<dbReference type="InterPro" id="IPR043198">
    <property type="entry name" value="Cyclin/Ssn8"/>
</dbReference>
<dbReference type="PANTHER" id="PTHR10026">
    <property type="entry name" value="CYCLIN"/>
    <property type="match status" value="1"/>
</dbReference>
<dbReference type="GO" id="GO:0006357">
    <property type="term" value="P:regulation of transcription by RNA polymerase II"/>
    <property type="evidence" value="ECO:0007669"/>
    <property type="project" value="InterPro"/>
</dbReference>
<dbReference type="Gene3D" id="1.10.472.10">
    <property type="entry name" value="Cyclin-like"/>
    <property type="match status" value="1"/>
</dbReference>
<dbReference type="GO" id="GO:0016538">
    <property type="term" value="F:cyclin-dependent protein serine/threonine kinase regulator activity"/>
    <property type="evidence" value="ECO:0007669"/>
    <property type="project" value="InterPro"/>
</dbReference>
<dbReference type="SUPFAM" id="SSF47954">
    <property type="entry name" value="Cyclin-like"/>
    <property type="match status" value="2"/>
</dbReference>
<protein>
    <submittedName>
        <fullName evidence="1">Uncharacterized protein</fullName>
    </submittedName>
</protein>
<keyword evidence="2" id="KW-1185">Reference proteome</keyword>
<dbReference type="EMBL" id="CP119877">
    <property type="protein sequence ID" value="WFD33727.1"/>
    <property type="molecule type" value="Genomic_DNA"/>
</dbReference>
<dbReference type="Proteomes" id="UP001219933">
    <property type="component" value="Chromosome 1"/>
</dbReference>
<evidence type="ECO:0000313" key="1">
    <source>
        <dbReference type="EMBL" id="WFD33727.1"/>
    </source>
</evidence>